<dbReference type="EnsemblBacteria" id="CAD77539">
    <property type="protein sequence ID" value="CAD77539"/>
    <property type="gene ID" value="RB12359"/>
</dbReference>
<dbReference type="AlphaFoldDB" id="Q7UIS3"/>
<dbReference type="HOGENOM" id="CLU_2107071_0_0_0"/>
<accession>Q7UIS3</accession>
<dbReference type="InParanoid" id="Q7UIS3"/>
<organism evidence="2 3">
    <name type="scientific">Rhodopirellula baltica (strain DSM 10527 / NCIMB 13988 / SH1)</name>
    <dbReference type="NCBI Taxonomy" id="243090"/>
    <lineage>
        <taxon>Bacteria</taxon>
        <taxon>Pseudomonadati</taxon>
        <taxon>Planctomycetota</taxon>
        <taxon>Planctomycetia</taxon>
        <taxon>Pirellulales</taxon>
        <taxon>Pirellulaceae</taxon>
        <taxon>Rhodopirellula</taxon>
    </lineage>
</organism>
<gene>
    <name evidence="2" type="ordered locus">RB12359</name>
</gene>
<evidence type="ECO:0000256" key="1">
    <source>
        <dbReference type="SAM" id="MobiDB-lite"/>
    </source>
</evidence>
<protein>
    <submittedName>
        <fullName evidence="2">Uncharacterized protein</fullName>
    </submittedName>
</protein>
<feature type="region of interest" description="Disordered" evidence="1">
    <location>
        <begin position="79"/>
        <end position="115"/>
    </location>
</feature>
<dbReference type="Proteomes" id="UP000001025">
    <property type="component" value="Chromosome"/>
</dbReference>
<sequence>MQARSHCRLGIRHGCFLANRGIGPNGQSKVAFNRMSRLRQPLILAVSHLSLQTSTTIRRRTGPVSALLARPPLAPLSSGRLARAVHKRPRELRDTPVKLSASAPRRLRCESTGQQ</sequence>
<dbReference type="KEGG" id="rba:RB12359"/>
<name>Q7UIS3_RHOBA</name>
<evidence type="ECO:0000313" key="3">
    <source>
        <dbReference type="Proteomes" id="UP000001025"/>
    </source>
</evidence>
<reference evidence="2 3" key="1">
    <citation type="journal article" date="2003" name="Proc. Natl. Acad. Sci. U.S.A.">
        <title>Complete genome sequence of the marine planctomycete Pirellula sp. strain 1.</title>
        <authorList>
            <person name="Gloeckner F.O."/>
            <person name="Kube M."/>
            <person name="Bauer M."/>
            <person name="Teeling H."/>
            <person name="Lombardot T."/>
            <person name="Ludwig W."/>
            <person name="Gade D."/>
            <person name="Beck A."/>
            <person name="Borzym K."/>
            <person name="Heitmann K."/>
            <person name="Rabus R."/>
            <person name="Schlesner H."/>
            <person name="Amann R."/>
            <person name="Reinhardt R."/>
        </authorList>
    </citation>
    <scope>NUCLEOTIDE SEQUENCE [LARGE SCALE GENOMIC DNA]</scope>
    <source>
        <strain evidence="3">DSM 10527 / NCIMB 13988 / SH1</strain>
    </source>
</reference>
<dbReference type="EMBL" id="BX294154">
    <property type="protein sequence ID" value="CAD77539.1"/>
    <property type="molecule type" value="Genomic_DNA"/>
</dbReference>
<dbReference type="STRING" id="243090.RB12359"/>
<proteinExistence type="predicted"/>
<evidence type="ECO:0000313" key="2">
    <source>
        <dbReference type="EMBL" id="CAD77539.1"/>
    </source>
</evidence>
<keyword evidence="3" id="KW-1185">Reference proteome</keyword>